<keyword evidence="5 9" id="KW-1133">Transmembrane helix</keyword>
<keyword evidence="6 9" id="KW-0472">Membrane</keyword>
<protein>
    <submittedName>
        <fullName evidence="11">Sugar transporter STL1</fullName>
    </submittedName>
</protein>
<dbReference type="InterPro" id="IPR005828">
    <property type="entry name" value="MFS_sugar_transport-like"/>
</dbReference>
<feature type="transmembrane region" description="Helical" evidence="9">
    <location>
        <begin position="326"/>
        <end position="347"/>
    </location>
</feature>
<feature type="domain" description="Major facilitator superfamily (MFS) profile" evidence="10">
    <location>
        <begin position="1"/>
        <end position="418"/>
    </location>
</feature>
<feature type="region of interest" description="Disordered" evidence="8">
    <location>
        <begin position="452"/>
        <end position="477"/>
    </location>
</feature>
<keyword evidence="3 7" id="KW-0813">Transport</keyword>
<dbReference type="STRING" id="101091.A0A1C7N6T9"/>
<evidence type="ECO:0000256" key="8">
    <source>
        <dbReference type="SAM" id="MobiDB-lite"/>
    </source>
</evidence>
<dbReference type="Pfam" id="PF00083">
    <property type="entry name" value="Sugar_tr"/>
    <property type="match status" value="1"/>
</dbReference>
<keyword evidence="11" id="KW-0762">Sugar transport</keyword>
<evidence type="ECO:0000256" key="9">
    <source>
        <dbReference type="SAM" id="Phobius"/>
    </source>
</evidence>
<comment type="subcellular location">
    <subcellularLocation>
        <location evidence="1">Membrane</location>
        <topology evidence="1">Multi-pass membrane protein</topology>
    </subcellularLocation>
</comment>
<feature type="transmembrane region" description="Helical" evidence="9">
    <location>
        <begin position="105"/>
        <end position="125"/>
    </location>
</feature>
<keyword evidence="4 9" id="KW-0812">Transmembrane</keyword>
<dbReference type="InterPro" id="IPR003663">
    <property type="entry name" value="Sugar/inositol_transpt"/>
</dbReference>
<dbReference type="PANTHER" id="PTHR48022">
    <property type="entry name" value="PLASTIDIC GLUCOSE TRANSPORTER 4"/>
    <property type="match status" value="1"/>
</dbReference>
<dbReference type="AlphaFoldDB" id="A0A1C7N6T9"/>
<dbReference type="Proteomes" id="UP000093000">
    <property type="component" value="Unassembled WGS sequence"/>
</dbReference>
<feature type="transmembrane region" description="Helical" evidence="9">
    <location>
        <begin position="296"/>
        <end position="314"/>
    </location>
</feature>
<feature type="transmembrane region" description="Helical" evidence="9">
    <location>
        <begin position="393"/>
        <end position="414"/>
    </location>
</feature>
<evidence type="ECO:0000256" key="6">
    <source>
        <dbReference type="ARBA" id="ARBA00023136"/>
    </source>
</evidence>
<evidence type="ECO:0000259" key="10">
    <source>
        <dbReference type="PROSITE" id="PS50850"/>
    </source>
</evidence>
<feature type="transmembrane region" description="Helical" evidence="9">
    <location>
        <begin position="265"/>
        <end position="287"/>
    </location>
</feature>
<name>A0A1C7N6T9_9FUNG</name>
<comment type="similarity">
    <text evidence="2 7">Belongs to the major facilitator superfamily. Sugar transporter (TC 2.A.1.1) family.</text>
</comment>
<gene>
    <name evidence="11" type="primary">STL1_1</name>
    <name evidence="11" type="ORF">A0J61_07231</name>
</gene>
<dbReference type="PANTHER" id="PTHR48022:SF28">
    <property type="entry name" value="MAJOR FACILITATOR SUPERFAMILY (MFS) PROFILE DOMAIN-CONTAINING PROTEIN-RELATED"/>
    <property type="match status" value="1"/>
</dbReference>
<dbReference type="PROSITE" id="PS50850">
    <property type="entry name" value="MFS"/>
    <property type="match status" value="1"/>
</dbReference>
<dbReference type="InterPro" id="IPR005829">
    <property type="entry name" value="Sugar_transporter_CS"/>
</dbReference>
<dbReference type="OrthoDB" id="4142200at2759"/>
<evidence type="ECO:0000256" key="5">
    <source>
        <dbReference type="ARBA" id="ARBA00022989"/>
    </source>
</evidence>
<dbReference type="NCBIfam" id="TIGR00879">
    <property type="entry name" value="SP"/>
    <property type="match status" value="1"/>
</dbReference>
<reference evidence="11 12" key="1">
    <citation type="submission" date="2016-03" db="EMBL/GenBank/DDBJ databases">
        <title>Choanephora cucurbitarum.</title>
        <authorList>
            <person name="Min B."/>
            <person name="Park H."/>
            <person name="Park J.-H."/>
            <person name="Shin H.-D."/>
            <person name="Choi I.-G."/>
        </authorList>
    </citation>
    <scope>NUCLEOTIDE SEQUENCE [LARGE SCALE GENOMIC DNA]</scope>
    <source>
        <strain evidence="11 12">KUS-F28377</strain>
    </source>
</reference>
<dbReference type="FunFam" id="1.20.1250.20:FF:000134">
    <property type="entry name" value="MFS sugar transporter protein"/>
    <property type="match status" value="1"/>
</dbReference>
<accession>A0A1C7N6T9</accession>
<evidence type="ECO:0000313" key="11">
    <source>
        <dbReference type="EMBL" id="OBZ84718.1"/>
    </source>
</evidence>
<dbReference type="InParanoid" id="A0A1C7N6T9"/>
<evidence type="ECO:0000256" key="2">
    <source>
        <dbReference type="ARBA" id="ARBA00010992"/>
    </source>
</evidence>
<evidence type="ECO:0000313" key="12">
    <source>
        <dbReference type="Proteomes" id="UP000093000"/>
    </source>
</evidence>
<dbReference type="Gene3D" id="1.20.1250.20">
    <property type="entry name" value="MFS general substrate transporter like domains"/>
    <property type="match status" value="1"/>
</dbReference>
<evidence type="ECO:0000256" key="7">
    <source>
        <dbReference type="RuleBase" id="RU003346"/>
    </source>
</evidence>
<evidence type="ECO:0000256" key="1">
    <source>
        <dbReference type="ARBA" id="ARBA00004141"/>
    </source>
</evidence>
<feature type="transmembrane region" description="Helical" evidence="9">
    <location>
        <begin position="137"/>
        <end position="159"/>
    </location>
</feature>
<proteinExistence type="inferred from homology"/>
<comment type="caution">
    <text evidence="11">The sequence shown here is derived from an EMBL/GenBank/DDBJ whole genome shotgun (WGS) entry which is preliminary data.</text>
</comment>
<dbReference type="EMBL" id="LUGH01000478">
    <property type="protein sequence ID" value="OBZ84718.1"/>
    <property type="molecule type" value="Genomic_DNA"/>
</dbReference>
<dbReference type="GO" id="GO:0016020">
    <property type="term" value="C:membrane"/>
    <property type="evidence" value="ECO:0007669"/>
    <property type="project" value="UniProtKB-SubCell"/>
</dbReference>
<evidence type="ECO:0000256" key="3">
    <source>
        <dbReference type="ARBA" id="ARBA00022448"/>
    </source>
</evidence>
<evidence type="ECO:0000256" key="4">
    <source>
        <dbReference type="ARBA" id="ARBA00022692"/>
    </source>
</evidence>
<sequence length="477" mass="52948">MFKLQGKALFNASTLLAATGFLLFGYDQGVMSGIVPNQHFLDLMGNPNSAVVGAMVALYEIGCMFGALNLAMTIAFRIVTGVGNGMNTATVPVYQSEVSPPKSRGAHVCFECALIVAGVGIAYWLEYGLHFVGGEVAWRFPLAFQIFFALILIAGTFFLPETPRWLVAHDRDDDAKEVLARLWSNGDVTHVRCVSEYEEIKQSIEAERREGVSSYRVLFSKGKFNNRKRVLIAMLSQIIQQLGGINVTTYYLTDVMIQAGMTYSMAMLMAGIDAIVYFIGACLPIFIVERVGRRKIMLWGLAAQAVTLVWIGGAQKANTDNPSPSAANAAVAGTILYNFVFGCSWLGMSWLYPAEIFSTGLRAKGNSLSTAANWIGNFIVAMIAPVLFEYITFWTYILFAFMNLLFFPMVYFWFPETKGLSLEQVDILFATEDVKNDIKSVDYDRYHNHNEEKADVEHTGQLDQKIEKASPDDNHVQ</sequence>
<feature type="transmembrane region" description="Helical" evidence="9">
    <location>
        <begin position="230"/>
        <end position="253"/>
    </location>
</feature>
<dbReference type="SUPFAM" id="SSF103473">
    <property type="entry name" value="MFS general substrate transporter"/>
    <property type="match status" value="1"/>
</dbReference>
<organism evidence="11 12">
    <name type="scientific">Choanephora cucurbitarum</name>
    <dbReference type="NCBI Taxonomy" id="101091"/>
    <lineage>
        <taxon>Eukaryota</taxon>
        <taxon>Fungi</taxon>
        <taxon>Fungi incertae sedis</taxon>
        <taxon>Mucoromycota</taxon>
        <taxon>Mucoromycotina</taxon>
        <taxon>Mucoromycetes</taxon>
        <taxon>Mucorales</taxon>
        <taxon>Mucorineae</taxon>
        <taxon>Choanephoraceae</taxon>
        <taxon>Choanephoroideae</taxon>
        <taxon>Choanephora</taxon>
    </lineage>
</organism>
<keyword evidence="12" id="KW-1185">Reference proteome</keyword>
<dbReference type="InterPro" id="IPR020846">
    <property type="entry name" value="MFS_dom"/>
</dbReference>
<dbReference type="GO" id="GO:0005351">
    <property type="term" value="F:carbohydrate:proton symporter activity"/>
    <property type="evidence" value="ECO:0007669"/>
    <property type="project" value="TreeGrafter"/>
</dbReference>
<dbReference type="PROSITE" id="PS00217">
    <property type="entry name" value="SUGAR_TRANSPORT_2"/>
    <property type="match status" value="1"/>
</dbReference>
<dbReference type="InterPro" id="IPR050360">
    <property type="entry name" value="MFS_Sugar_Transporters"/>
</dbReference>
<feature type="transmembrane region" description="Helical" evidence="9">
    <location>
        <begin position="368"/>
        <end position="387"/>
    </location>
</feature>
<feature type="transmembrane region" description="Helical" evidence="9">
    <location>
        <begin position="56"/>
        <end position="76"/>
    </location>
</feature>
<dbReference type="InterPro" id="IPR036259">
    <property type="entry name" value="MFS_trans_sf"/>
</dbReference>
<dbReference type="PRINTS" id="PR00171">
    <property type="entry name" value="SUGRTRNSPORT"/>
</dbReference>